<comment type="caution">
    <text evidence="1">The sequence shown here is derived from an EMBL/GenBank/DDBJ whole genome shotgun (WGS) entry which is preliminary data.</text>
</comment>
<sequence>MIVVSQVRLHDMTDMASTIEEGQQHTVANVERIHVPASTAVRVLFLTVDCRCDGVADVPSHALALVKEGTNSRSVSRLRRGKRSEVCQIRRGKYCRVRNIAILDGSTELRRGDQRP</sequence>
<gene>
    <name evidence="1" type="ORF">F442_22562</name>
</gene>
<dbReference type="AlphaFoldDB" id="W2XZL1"/>
<organism evidence="1 2">
    <name type="scientific">Phytophthora nicotianae P10297</name>
    <dbReference type="NCBI Taxonomy" id="1317064"/>
    <lineage>
        <taxon>Eukaryota</taxon>
        <taxon>Sar</taxon>
        <taxon>Stramenopiles</taxon>
        <taxon>Oomycota</taxon>
        <taxon>Peronosporomycetes</taxon>
        <taxon>Peronosporales</taxon>
        <taxon>Peronosporaceae</taxon>
        <taxon>Phytophthora</taxon>
    </lineage>
</organism>
<dbReference type="Proteomes" id="UP000018948">
    <property type="component" value="Unassembled WGS sequence"/>
</dbReference>
<evidence type="ECO:0000313" key="1">
    <source>
        <dbReference type="EMBL" id="ETP28151.1"/>
    </source>
</evidence>
<reference evidence="1 2" key="1">
    <citation type="submission" date="2013-11" db="EMBL/GenBank/DDBJ databases">
        <title>The Genome Sequence of Phytophthora parasitica P10297.</title>
        <authorList>
            <consortium name="The Broad Institute Genomics Platform"/>
            <person name="Russ C."/>
            <person name="Tyler B."/>
            <person name="Panabieres F."/>
            <person name="Shan W."/>
            <person name="Tripathy S."/>
            <person name="Grunwald N."/>
            <person name="Machado M."/>
            <person name="Johnson C.S."/>
            <person name="Walker B."/>
            <person name="Young S.K."/>
            <person name="Zeng Q."/>
            <person name="Gargeya S."/>
            <person name="Fitzgerald M."/>
            <person name="Haas B."/>
            <person name="Abouelleil A."/>
            <person name="Allen A.W."/>
            <person name="Alvarado L."/>
            <person name="Arachchi H.M."/>
            <person name="Berlin A.M."/>
            <person name="Chapman S.B."/>
            <person name="Gainer-Dewar J."/>
            <person name="Goldberg J."/>
            <person name="Griggs A."/>
            <person name="Gujja S."/>
            <person name="Hansen M."/>
            <person name="Howarth C."/>
            <person name="Imamovic A."/>
            <person name="Ireland A."/>
            <person name="Larimer J."/>
            <person name="McCowan C."/>
            <person name="Murphy C."/>
            <person name="Pearson M."/>
            <person name="Poon T.W."/>
            <person name="Priest M."/>
            <person name="Roberts A."/>
            <person name="Saif S."/>
            <person name="Shea T."/>
            <person name="Sisk P."/>
            <person name="Sykes S."/>
            <person name="Wortman J."/>
            <person name="Nusbaum C."/>
            <person name="Birren B."/>
        </authorList>
    </citation>
    <scope>NUCLEOTIDE SEQUENCE [LARGE SCALE GENOMIC DNA]</scope>
    <source>
        <strain evidence="1 2">P10297</strain>
    </source>
</reference>
<dbReference type="EMBL" id="ANIY01005061">
    <property type="protein sequence ID" value="ETP28151.1"/>
    <property type="molecule type" value="Genomic_DNA"/>
</dbReference>
<accession>W2XZL1</accession>
<proteinExistence type="predicted"/>
<evidence type="ECO:0000313" key="2">
    <source>
        <dbReference type="Proteomes" id="UP000018948"/>
    </source>
</evidence>
<name>W2XZL1_PHYNI</name>
<protein>
    <submittedName>
        <fullName evidence="1">Uncharacterized protein</fullName>
    </submittedName>
</protein>